<name>A0A7S7AXF8_9SPIR</name>
<accession>A0A7S7AXF8</accession>
<gene>
    <name evidence="1" type="ORF">IFE08_06035</name>
</gene>
<evidence type="ECO:0000313" key="2">
    <source>
        <dbReference type="Proteomes" id="UP000593915"/>
    </source>
</evidence>
<dbReference type="Proteomes" id="UP000593915">
    <property type="component" value="Chromosome"/>
</dbReference>
<proteinExistence type="predicted"/>
<protein>
    <submittedName>
        <fullName evidence="1">Uncharacterized protein</fullName>
    </submittedName>
</protein>
<organism evidence="1 2">
    <name type="scientific">Treponema pedis</name>
    <dbReference type="NCBI Taxonomy" id="409322"/>
    <lineage>
        <taxon>Bacteria</taxon>
        <taxon>Pseudomonadati</taxon>
        <taxon>Spirochaetota</taxon>
        <taxon>Spirochaetia</taxon>
        <taxon>Spirochaetales</taxon>
        <taxon>Treponemataceae</taxon>
        <taxon>Treponema</taxon>
    </lineage>
</organism>
<reference evidence="1 2" key="1">
    <citation type="submission" date="2020-09" db="EMBL/GenBank/DDBJ databases">
        <title>Characterization of Treponema spp. from bovine digital dermatitis in Korea.</title>
        <authorList>
            <person name="Espiritu H.M."/>
            <person name="Cho Y.I."/>
            <person name="Mamuad L."/>
        </authorList>
    </citation>
    <scope>NUCLEOTIDE SEQUENCE [LARGE SCALE GENOMIC DNA]</scope>
    <source>
        <strain evidence="1 2">KS1</strain>
    </source>
</reference>
<evidence type="ECO:0000313" key="1">
    <source>
        <dbReference type="EMBL" id="QOW61912.1"/>
    </source>
</evidence>
<dbReference type="AlphaFoldDB" id="A0A7S7AXF8"/>
<dbReference type="RefSeq" id="WP_194077419.1">
    <property type="nucleotide sequence ID" value="NZ_CP061839.1"/>
</dbReference>
<sequence>MKKILFFVILLFYFNISRLFCYGCVEKEMDDDNKKQVENFMSNFYTRIFELSAEEYEDIFYKKLVSISFCYDGVNGDGAAFKKFLDCTSLPDDKKTNEIGQPLEQSFLFGNGKNVQKFIKQFENIDMFIEKNKAKIVWFSGFDVGIAAFDIPNKNCCSFDQDLLLIINKERFNIKATALLYVDEKNIFLAYIFFEIKNLETKLKTT</sequence>
<dbReference type="EMBL" id="CP061839">
    <property type="protein sequence ID" value="QOW61912.1"/>
    <property type="molecule type" value="Genomic_DNA"/>
</dbReference>